<evidence type="ECO:0000313" key="3">
    <source>
        <dbReference type="Proteomes" id="UP001550044"/>
    </source>
</evidence>
<sequence>MKSSYSSNEGGECMEVAAAADPVLVRDSKDLGRTAFAVRSLSWSRFLGFVAQP</sequence>
<feature type="domain" description="DUF397" evidence="1">
    <location>
        <begin position="2"/>
        <end position="50"/>
    </location>
</feature>
<name>A0ABV2UIK3_9ACTN</name>
<protein>
    <submittedName>
        <fullName evidence="2">DUF397 domain-containing protein</fullName>
    </submittedName>
</protein>
<dbReference type="Proteomes" id="UP001550044">
    <property type="component" value="Unassembled WGS sequence"/>
</dbReference>
<proteinExistence type="predicted"/>
<organism evidence="2 3">
    <name type="scientific">Streptomyces sp. 900116325</name>
    <dbReference type="NCBI Taxonomy" id="3154295"/>
    <lineage>
        <taxon>Bacteria</taxon>
        <taxon>Bacillati</taxon>
        <taxon>Actinomycetota</taxon>
        <taxon>Actinomycetes</taxon>
        <taxon>Kitasatosporales</taxon>
        <taxon>Streptomycetaceae</taxon>
        <taxon>Streptomyces</taxon>
    </lineage>
</organism>
<gene>
    <name evidence="2" type="ORF">ABZV61_33980</name>
</gene>
<dbReference type="InterPro" id="IPR007278">
    <property type="entry name" value="DUF397"/>
</dbReference>
<comment type="caution">
    <text evidence="2">The sequence shown here is derived from an EMBL/GenBank/DDBJ whole genome shotgun (WGS) entry which is preliminary data.</text>
</comment>
<evidence type="ECO:0000259" key="1">
    <source>
        <dbReference type="Pfam" id="PF04149"/>
    </source>
</evidence>
<evidence type="ECO:0000313" key="2">
    <source>
        <dbReference type="EMBL" id="MET8437681.1"/>
    </source>
</evidence>
<reference evidence="2 3" key="1">
    <citation type="submission" date="2024-06" db="EMBL/GenBank/DDBJ databases">
        <title>The Natural Products Discovery Center: Release of the First 8490 Sequenced Strains for Exploring Actinobacteria Biosynthetic Diversity.</title>
        <authorList>
            <person name="Kalkreuter E."/>
            <person name="Kautsar S.A."/>
            <person name="Yang D."/>
            <person name="Bader C.D."/>
            <person name="Teijaro C.N."/>
            <person name="Fluegel L."/>
            <person name="Davis C.M."/>
            <person name="Simpson J.R."/>
            <person name="Lauterbach L."/>
            <person name="Steele A.D."/>
            <person name="Gui C."/>
            <person name="Meng S."/>
            <person name="Li G."/>
            <person name="Viehrig K."/>
            <person name="Ye F."/>
            <person name="Su P."/>
            <person name="Kiefer A.F."/>
            <person name="Nichols A."/>
            <person name="Cepeda A.J."/>
            <person name="Yan W."/>
            <person name="Fan B."/>
            <person name="Jiang Y."/>
            <person name="Adhikari A."/>
            <person name="Zheng C.-J."/>
            <person name="Schuster L."/>
            <person name="Cowan T.M."/>
            <person name="Smanski M.J."/>
            <person name="Chevrette M.G."/>
            <person name="De Carvalho L.P.S."/>
            <person name="Shen B."/>
        </authorList>
    </citation>
    <scope>NUCLEOTIDE SEQUENCE [LARGE SCALE GENOMIC DNA]</scope>
    <source>
        <strain evidence="2 3">NPDC005137</strain>
    </source>
</reference>
<keyword evidence="3" id="KW-1185">Reference proteome</keyword>
<dbReference type="RefSeq" id="WP_356503498.1">
    <property type="nucleotide sequence ID" value="NZ_JBEXIP010000042.1"/>
</dbReference>
<accession>A0ABV2UIK3</accession>
<dbReference type="EMBL" id="JBEXIP010000042">
    <property type="protein sequence ID" value="MET8437681.1"/>
    <property type="molecule type" value="Genomic_DNA"/>
</dbReference>
<dbReference type="Pfam" id="PF04149">
    <property type="entry name" value="DUF397"/>
    <property type="match status" value="1"/>
</dbReference>